<dbReference type="GO" id="GO:0046872">
    <property type="term" value="F:metal ion binding"/>
    <property type="evidence" value="ECO:0007669"/>
    <property type="project" value="UniProtKB-UniRule"/>
</dbReference>
<feature type="binding site" evidence="8">
    <location>
        <position position="124"/>
    </location>
    <ligand>
        <name>Zn(2+)</name>
        <dbReference type="ChEBI" id="CHEBI:29105"/>
        <note>ligand shared between dimeric partners</note>
    </ligand>
</feature>
<dbReference type="NCBIfam" id="TIGR00068">
    <property type="entry name" value="glyox_I"/>
    <property type="match status" value="1"/>
</dbReference>
<evidence type="ECO:0000256" key="5">
    <source>
        <dbReference type="ARBA" id="ARBA00022833"/>
    </source>
</evidence>
<feature type="binding site" evidence="8">
    <location>
        <position position="97"/>
    </location>
    <ligand>
        <name>Zn(2+)</name>
        <dbReference type="ChEBI" id="CHEBI:29105"/>
        <note>ligand shared between dimeric partners</note>
    </ligand>
</feature>
<comment type="caution">
    <text evidence="11">The sequence shown here is derived from an EMBL/GenBank/DDBJ whole genome shotgun (WGS) entry which is preliminary data.</text>
</comment>
<keyword evidence="6 9" id="KW-0456">Lyase</keyword>
<evidence type="ECO:0000256" key="8">
    <source>
        <dbReference type="PIRSR" id="PIRSR604361-3"/>
    </source>
</evidence>
<dbReference type="InterPro" id="IPR037523">
    <property type="entry name" value="VOC_core"/>
</dbReference>
<dbReference type="PROSITE" id="PS00934">
    <property type="entry name" value="GLYOXALASE_I_1"/>
    <property type="match status" value="1"/>
</dbReference>
<dbReference type="PROSITE" id="PS00935">
    <property type="entry name" value="GLYOXALASE_I_2"/>
    <property type="match status" value="1"/>
</dbReference>
<evidence type="ECO:0000259" key="10">
    <source>
        <dbReference type="PROSITE" id="PS51819"/>
    </source>
</evidence>
<dbReference type="EC" id="4.4.1.5" evidence="3 9"/>
<evidence type="ECO:0000256" key="9">
    <source>
        <dbReference type="RuleBase" id="RU361179"/>
    </source>
</evidence>
<keyword evidence="5 8" id="KW-0862">Zinc</keyword>
<dbReference type="Gene3D" id="3.10.180.10">
    <property type="entry name" value="2,3-Dihydroxybiphenyl 1,2-Dioxygenase, domain 1"/>
    <property type="match status" value="1"/>
</dbReference>
<dbReference type="PANTHER" id="PTHR10374">
    <property type="entry name" value="LACTOYLGLUTATHIONE LYASE GLYOXALASE I"/>
    <property type="match status" value="1"/>
</dbReference>
<name>A0A226EMY4_FOLCA</name>
<keyword evidence="12" id="KW-1185">Reference proteome</keyword>
<gene>
    <name evidence="11" type="ORF">Fcan01_06270</name>
</gene>
<dbReference type="AlphaFoldDB" id="A0A226EMY4"/>
<comment type="function">
    <text evidence="9">Catalyzes the conversion of hemimercaptal, formed from methylglyoxal and glutathione, to S-lactoylglutathione.</text>
</comment>
<dbReference type="GO" id="GO:0004462">
    <property type="term" value="F:lactoylglutathione lyase activity"/>
    <property type="evidence" value="ECO:0007669"/>
    <property type="project" value="UniProtKB-UniRule"/>
</dbReference>
<dbReference type="STRING" id="158441.A0A226EMY4"/>
<comment type="catalytic activity">
    <reaction evidence="9">
        <text>(R)-S-lactoylglutathione = methylglyoxal + glutathione</text>
        <dbReference type="Rhea" id="RHEA:19069"/>
        <dbReference type="ChEBI" id="CHEBI:17158"/>
        <dbReference type="ChEBI" id="CHEBI:57474"/>
        <dbReference type="ChEBI" id="CHEBI:57925"/>
        <dbReference type="EC" id="4.4.1.5"/>
    </reaction>
</comment>
<dbReference type="PROSITE" id="PS51819">
    <property type="entry name" value="VOC"/>
    <property type="match status" value="1"/>
</dbReference>
<comment type="similarity">
    <text evidence="2 9">Belongs to the glyoxalase I family.</text>
</comment>
<dbReference type="PANTHER" id="PTHR10374:SF30">
    <property type="entry name" value="LACTOYLGLUTATHIONE LYASE"/>
    <property type="match status" value="1"/>
</dbReference>
<dbReference type="UniPathway" id="UPA00619">
    <property type="reaction ID" value="UER00675"/>
</dbReference>
<evidence type="ECO:0000256" key="3">
    <source>
        <dbReference type="ARBA" id="ARBA00012081"/>
    </source>
</evidence>
<dbReference type="OMA" id="MENTGHW"/>
<evidence type="ECO:0000256" key="1">
    <source>
        <dbReference type="ARBA" id="ARBA00005008"/>
    </source>
</evidence>
<sequence>MADNKPALTDAEIAQICKSKDPATSDFLFQQTMYRIKDPRKSLEFYTKVLGMTLLKKLDFPGAKFSLFFMGFEAESDVPTNDQERTVWAMSRKATLELTHNWGTESDPDQSYKIGNADGIGYGHIGILVPDVYAACKRFEELGVEFVKRPDDGRMKGLAFIKDPDGYWIEIFSTKTVAANT</sequence>
<evidence type="ECO:0000313" key="12">
    <source>
        <dbReference type="Proteomes" id="UP000198287"/>
    </source>
</evidence>
<dbReference type="InterPro" id="IPR018146">
    <property type="entry name" value="Glyoxalase_1_CS"/>
</dbReference>
<evidence type="ECO:0000313" key="11">
    <source>
        <dbReference type="EMBL" id="OXA59045.1"/>
    </source>
</evidence>
<protein>
    <recommendedName>
        <fullName evidence="3 9">Lactoylglutathione lyase</fullName>
        <ecNumber evidence="3 9">4.4.1.5</ecNumber>
    </recommendedName>
    <alternativeName>
        <fullName evidence="9">Glyoxalase I</fullName>
    </alternativeName>
</protein>
<feature type="domain" description="VOC" evidence="10">
    <location>
        <begin position="28"/>
        <end position="174"/>
    </location>
</feature>
<feature type="binding site" evidence="8">
    <location>
        <position position="31"/>
    </location>
    <ligand>
        <name>Zn(2+)</name>
        <dbReference type="ChEBI" id="CHEBI:29105"/>
        <note>ligand shared between dimeric partners</note>
    </ligand>
</feature>
<dbReference type="InterPro" id="IPR004361">
    <property type="entry name" value="Glyoxalase_1"/>
</dbReference>
<comment type="pathway">
    <text evidence="1 9">Secondary metabolite metabolism; methylglyoxal degradation; (R)-lactate from methylglyoxal: step 1/2.</text>
</comment>
<dbReference type="Pfam" id="PF00903">
    <property type="entry name" value="Glyoxalase"/>
    <property type="match status" value="1"/>
</dbReference>
<reference evidence="11 12" key="1">
    <citation type="submission" date="2015-12" db="EMBL/GenBank/DDBJ databases">
        <title>The genome of Folsomia candida.</title>
        <authorList>
            <person name="Faddeeva A."/>
            <person name="Derks M.F."/>
            <person name="Anvar Y."/>
            <person name="Smit S."/>
            <person name="Van Straalen N."/>
            <person name="Roelofs D."/>
        </authorList>
    </citation>
    <scope>NUCLEOTIDE SEQUENCE [LARGE SCALE GENOMIC DNA]</scope>
    <source>
        <strain evidence="11 12">VU population</strain>
        <tissue evidence="11">Whole body</tissue>
    </source>
</reference>
<evidence type="ECO:0000256" key="6">
    <source>
        <dbReference type="ARBA" id="ARBA00023239"/>
    </source>
</evidence>
<organism evidence="11 12">
    <name type="scientific">Folsomia candida</name>
    <name type="common">Springtail</name>
    <dbReference type="NCBI Taxonomy" id="158441"/>
    <lineage>
        <taxon>Eukaryota</taxon>
        <taxon>Metazoa</taxon>
        <taxon>Ecdysozoa</taxon>
        <taxon>Arthropoda</taxon>
        <taxon>Hexapoda</taxon>
        <taxon>Collembola</taxon>
        <taxon>Entomobryomorpha</taxon>
        <taxon>Isotomoidea</taxon>
        <taxon>Isotomidae</taxon>
        <taxon>Proisotominae</taxon>
        <taxon>Folsomia</taxon>
    </lineage>
</organism>
<dbReference type="OrthoDB" id="16820at2759"/>
<keyword evidence="4 8" id="KW-0479">Metal-binding</keyword>
<evidence type="ECO:0000256" key="2">
    <source>
        <dbReference type="ARBA" id="ARBA00010363"/>
    </source>
</evidence>
<feature type="active site" description="Proton donor/acceptor" evidence="7">
    <location>
        <position position="170"/>
    </location>
</feature>
<dbReference type="InterPro" id="IPR004360">
    <property type="entry name" value="Glyas_Fos-R_dOase_dom"/>
</dbReference>
<dbReference type="InterPro" id="IPR029068">
    <property type="entry name" value="Glyas_Bleomycin-R_OHBP_Dase"/>
</dbReference>
<dbReference type="EMBL" id="LNIX01000002">
    <property type="protein sequence ID" value="OXA59045.1"/>
    <property type="molecule type" value="Genomic_DNA"/>
</dbReference>
<evidence type="ECO:0000256" key="4">
    <source>
        <dbReference type="ARBA" id="ARBA00022723"/>
    </source>
</evidence>
<comment type="cofactor">
    <cofactor evidence="8">
        <name>Zn(2+)</name>
        <dbReference type="ChEBI" id="CHEBI:29105"/>
    </cofactor>
    <text evidence="8">Binds 1 zinc ion per subunit. In the homodimer, two zinc ions are bound between subunits.</text>
</comment>
<evidence type="ECO:0000256" key="7">
    <source>
        <dbReference type="PIRSR" id="PIRSR604361-1"/>
    </source>
</evidence>
<dbReference type="SUPFAM" id="SSF54593">
    <property type="entry name" value="Glyoxalase/Bleomycin resistance protein/Dihydroxybiphenyl dioxygenase"/>
    <property type="match status" value="1"/>
</dbReference>
<proteinExistence type="inferred from homology"/>
<dbReference type="CDD" id="cd07233">
    <property type="entry name" value="GlxI_Zn"/>
    <property type="match status" value="1"/>
</dbReference>
<feature type="binding site" evidence="8">
    <location>
        <position position="170"/>
    </location>
    <ligand>
        <name>Zn(2+)</name>
        <dbReference type="ChEBI" id="CHEBI:29105"/>
        <note>ligand shared between dimeric partners</note>
    </ligand>
</feature>
<accession>A0A226EMY4</accession>
<dbReference type="Proteomes" id="UP000198287">
    <property type="component" value="Unassembled WGS sequence"/>
</dbReference>